<dbReference type="SMR" id="A0A0D8HCI6"/>
<feature type="active site" description="Nucleophile" evidence="4">
    <location>
        <position position="322"/>
    </location>
</feature>
<accession>A0A0D8HCI6</accession>
<keyword evidence="3" id="KW-0865">Zymogen</keyword>
<dbReference type="InterPro" id="IPR002692">
    <property type="entry name" value="S45"/>
</dbReference>
<evidence type="ECO:0000313" key="5">
    <source>
        <dbReference type="EMBL" id="KJF15502.1"/>
    </source>
</evidence>
<dbReference type="Gene3D" id="2.30.120.10">
    <property type="match status" value="1"/>
</dbReference>
<dbReference type="RefSeq" id="WP_052607230.1">
    <property type="nucleotide sequence ID" value="NZ_JXYS01000155.1"/>
</dbReference>
<protein>
    <submittedName>
        <fullName evidence="5">Penicillin acylase 2</fullName>
        <ecNumber evidence="5">3.5.1.11</ecNumber>
    </submittedName>
</protein>
<dbReference type="EC" id="3.5.1.11" evidence="5"/>
<dbReference type="InterPro" id="IPR043146">
    <property type="entry name" value="Penicillin_amidase_N_B-knob"/>
</dbReference>
<dbReference type="SUPFAM" id="SSF56235">
    <property type="entry name" value="N-terminal nucleophile aminohydrolases (Ntn hydrolases)"/>
    <property type="match status" value="1"/>
</dbReference>
<evidence type="ECO:0000256" key="1">
    <source>
        <dbReference type="ARBA" id="ARBA00006586"/>
    </source>
</evidence>
<gene>
    <name evidence="5" type="primary">acyII</name>
    <name evidence="5" type="ORF">AXFE_36480</name>
</gene>
<dbReference type="Gene3D" id="3.60.20.10">
    <property type="entry name" value="Glutamine Phosphoribosylpyrophosphate, subunit 1, domain 1"/>
    <property type="match status" value="1"/>
</dbReference>
<dbReference type="EMBL" id="JXYS01000155">
    <property type="protein sequence ID" value="KJF15502.1"/>
    <property type="molecule type" value="Genomic_DNA"/>
</dbReference>
<dbReference type="CDD" id="cd03747">
    <property type="entry name" value="Ntn_PGA_like"/>
    <property type="match status" value="1"/>
</dbReference>
<dbReference type="InterPro" id="IPR014395">
    <property type="entry name" value="Pen/GL7ACA/AHL_acylase"/>
</dbReference>
<name>A0A0D8HCI6_9ACTN</name>
<dbReference type="Pfam" id="PF01804">
    <property type="entry name" value="Penicil_amidase"/>
    <property type="match status" value="1"/>
</dbReference>
<dbReference type="PANTHER" id="PTHR34218:SF4">
    <property type="entry name" value="ACYL-HOMOSERINE LACTONE ACYLASE QUIP"/>
    <property type="match status" value="1"/>
</dbReference>
<keyword evidence="6" id="KW-1185">Reference proteome</keyword>
<evidence type="ECO:0000256" key="3">
    <source>
        <dbReference type="ARBA" id="ARBA00023145"/>
    </source>
</evidence>
<dbReference type="GO" id="GO:0008953">
    <property type="term" value="F:penicillin amidase activity"/>
    <property type="evidence" value="ECO:0007669"/>
    <property type="project" value="UniProtKB-EC"/>
</dbReference>
<proteinExistence type="inferred from homology"/>
<organism evidence="5 6">
    <name type="scientific">Acidithrix ferrooxidans</name>
    <dbReference type="NCBI Taxonomy" id="1280514"/>
    <lineage>
        <taxon>Bacteria</taxon>
        <taxon>Bacillati</taxon>
        <taxon>Actinomycetota</taxon>
        <taxon>Acidimicrobiia</taxon>
        <taxon>Acidimicrobiales</taxon>
        <taxon>Acidimicrobiaceae</taxon>
        <taxon>Acidithrix</taxon>
    </lineage>
</organism>
<reference evidence="5 6" key="1">
    <citation type="submission" date="2015-01" db="EMBL/GenBank/DDBJ databases">
        <title>Draft genome of the acidophilic iron oxidizer Acidithrix ferrooxidans strain Py-F3.</title>
        <authorList>
            <person name="Poehlein A."/>
            <person name="Eisen S."/>
            <person name="Schloemann M."/>
            <person name="Johnson B.D."/>
            <person name="Daniel R."/>
            <person name="Muehling M."/>
        </authorList>
    </citation>
    <scope>NUCLEOTIDE SEQUENCE [LARGE SCALE GENOMIC DNA]</scope>
    <source>
        <strain evidence="5 6">Py-F3</strain>
    </source>
</reference>
<dbReference type="InterPro" id="IPR043147">
    <property type="entry name" value="Penicillin_amidase_A-knob"/>
</dbReference>
<dbReference type="InterPro" id="IPR023343">
    <property type="entry name" value="Penicillin_amidase_dom1"/>
</dbReference>
<dbReference type="AlphaFoldDB" id="A0A0D8HCI6"/>
<dbReference type="OrthoDB" id="9759796at2"/>
<dbReference type="MEROPS" id="S45.003"/>
<comment type="similarity">
    <text evidence="1">Belongs to the peptidase S45 family.</text>
</comment>
<evidence type="ECO:0000256" key="2">
    <source>
        <dbReference type="ARBA" id="ARBA00022801"/>
    </source>
</evidence>
<dbReference type="PIRSF" id="PIRSF001227">
    <property type="entry name" value="Pen_acylase"/>
    <property type="match status" value="1"/>
</dbReference>
<dbReference type="PANTHER" id="PTHR34218">
    <property type="entry name" value="PEPTIDASE S45 PENICILLIN AMIDASE"/>
    <property type="match status" value="1"/>
</dbReference>
<evidence type="ECO:0000313" key="6">
    <source>
        <dbReference type="Proteomes" id="UP000032360"/>
    </source>
</evidence>
<dbReference type="Proteomes" id="UP000032360">
    <property type="component" value="Unassembled WGS sequence"/>
</dbReference>
<sequence>MSISKNKGRAIAKLIVATLVLVVTISLGISGYGTVPSLGNTFNPFLGVWTMANNAKPPVTQTLRLPGLNSAVTVAFDANGVPTINASSDHDLFEAMGYIHAHFRLFEMDLLRREASGTLTQIVGNSALSNDELELTLGLNRTAAAEWKKIGSKSVLGKDLLAYAAGVNYQISQFKSNGNLPAQFKLLKYTPANWTPIDSLLIEGDLTQVLDFNVTSIDYQLLEKSLGYTKTMALFPVVANNPQAPYDLGPYKKAPLSPITQVIPGTTPNSTGRAIAAKTVMNKPKKRSSVKLSATSLKNVDLSILNWVNSSQPLLKSVGGNSNNWVVDSTKSANGHAMIAGDPHLHQSLPSVWYQMVASSPTIDISGVGIPGLPGILIGHNKNIAWSLTNTQNQATFFYQEVTSPSRPGEYLWKSKWRKMNVINYKIPLRGGGYKSYQVRLTVHGPILSKFGISDSVYWTGALPSGDLSAMIGVWRSSNFSQFRNSLKTWLAPTQNFAYADVHGNIGIVAPGIYPQVKAARPWLPLSGNGSNDVVGTIPYSQVPMVYDPPTHFAFSANQREVTSKYPYYIGTSANFFSNGFRARTIKKVLSSTKKVTMAQMEALQSNNVDLLASEIVPLIKGAVASSNPSGAFTLSPLYKQYLSSLEKWNYSMDTTSSAATIWWYFLQNYMTDTFGGLWSRSGVPTAKDPNLVVGTPSTALVEDIEAASLHPSSTGIFNTSITSGQSRNKIIFKAFVQTVTQLDKAYGSSLSALEWGKVHKREFVSLAQVKQFSYGPFPGAGDSWTVDAADGNLLSTAGPSWRMVGELGVKFVGIIPGGQSENPISPLYSNQALAWRQGRYLPMVPTSASSAIALWTLR</sequence>
<evidence type="ECO:0000256" key="4">
    <source>
        <dbReference type="PIRSR" id="PIRSR001227-1"/>
    </source>
</evidence>
<dbReference type="Gene3D" id="1.10.1400.10">
    <property type="match status" value="1"/>
</dbReference>
<dbReference type="Gene3D" id="1.10.439.10">
    <property type="entry name" value="Penicillin Amidohydrolase, domain 1"/>
    <property type="match status" value="1"/>
</dbReference>
<comment type="caution">
    <text evidence="5">The sequence shown here is derived from an EMBL/GenBank/DDBJ whole genome shotgun (WGS) entry which is preliminary data.</text>
</comment>
<dbReference type="GO" id="GO:0017000">
    <property type="term" value="P:antibiotic biosynthetic process"/>
    <property type="evidence" value="ECO:0007669"/>
    <property type="project" value="InterPro"/>
</dbReference>
<keyword evidence="2 5" id="KW-0378">Hydrolase</keyword>
<dbReference type="STRING" id="1280514.AXFE_36480"/>
<dbReference type="InterPro" id="IPR029055">
    <property type="entry name" value="Ntn_hydrolases_N"/>
</dbReference>